<dbReference type="InterPro" id="IPR032508">
    <property type="entry name" value="FecR_C"/>
</dbReference>
<dbReference type="PANTHER" id="PTHR30273:SF2">
    <property type="entry name" value="PROTEIN FECR"/>
    <property type="match status" value="1"/>
</dbReference>
<keyword evidence="5" id="KW-1185">Reference proteome</keyword>
<keyword evidence="1" id="KW-1133">Transmembrane helix</keyword>
<organism evidence="4 5">
    <name type="scientific">Salegentibacter maritimus</name>
    <dbReference type="NCBI Taxonomy" id="2794347"/>
    <lineage>
        <taxon>Bacteria</taxon>
        <taxon>Pseudomonadati</taxon>
        <taxon>Bacteroidota</taxon>
        <taxon>Flavobacteriia</taxon>
        <taxon>Flavobacteriales</taxon>
        <taxon>Flavobacteriaceae</taxon>
        <taxon>Salegentibacter</taxon>
    </lineage>
</organism>
<name>A0ABS0TLM6_9FLAO</name>
<dbReference type="EMBL" id="JAEHNY010000012">
    <property type="protein sequence ID" value="MBI6120888.1"/>
    <property type="molecule type" value="Genomic_DNA"/>
</dbReference>
<dbReference type="InterPro" id="IPR012373">
    <property type="entry name" value="Ferrdict_sens_TM"/>
</dbReference>
<dbReference type="Pfam" id="PF16344">
    <property type="entry name" value="FecR_C"/>
    <property type="match status" value="1"/>
</dbReference>
<keyword evidence="1" id="KW-0812">Transmembrane</keyword>
<evidence type="ECO:0000259" key="2">
    <source>
        <dbReference type="Pfam" id="PF04773"/>
    </source>
</evidence>
<dbReference type="PANTHER" id="PTHR30273">
    <property type="entry name" value="PERIPLASMIC SIGNAL SENSOR AND SIGMA FACTOR ACTIVATOR FECR-RELATED"/>
    <property type="match status" value="1"/>
</dbReference>
<protein>
    <submittedName>
        <fullName evidence="4">FecR domain-containing protein</fullName>
    </submittedName>
</protein>
<evidence type="ECO:0000256" key="1">
    <source>
        <dbReference type="SAM" id="Phobius"/>
    </source>
</evidence>
<sequence length="380" mass="43610">MKENNRFKILFRKYIRDEYSSSELDEFFKLLDKLPENSSVFENEFIENEINKTSQEKLPAQKAKYIFEKVNLKKRSYKKKRQFKIHKIAAVFLALIVGGILISLLEKNNSVVDPNSNYVIIKKANGEREILEDNEDAHILSETGDTIGVKKGNKIEYTRENESLVYNTLYVPNGKKIELSLADGSQIFLNSGSSIRYPLSFSSSDKRRVELEGEAYFKVAKDSLKPFIVNSSDINVQVLGTSFNFNAYKENKDIEVVLVEGLIAMYTEKDQFRGDKTQLLRPGYKGSYSSAGGVVKTAVDTDLYTSWRSGELIYRNKTLEQIFMSLERSFDVKIKNQNNTLSGQIINANFGSESIENIIEYLNNMYEFKYTIKDDVIIIE</sequence>
<dbReference type="Pfam" id="PF04773">
    <property type="entry name" value="FecR"/>
    <property type="match status" value="1"/>
</dbReference>
<comment type="caution">
    <text evidence="4">The sequence shown here is derived from an EMBL/GenBank/DDBJ whole genome shotgun (WGS) entry which is preliminary data.</text>
</comment>
<dbReference type="InterPro" id="IPR006860">
    <property type="entry name" value="FecR"/>
</dbReference>
<dbReference type="Gene3D" id="2.60.120.1440">
    <property type="match status" value="1"/>
</dbReference>
<feature type="domain" description="FecR protein" evidence="2">
    <location>
        <begin position="169"/>
        <end position="263"/>
    </location>
</feature>
<reference evidence="4 5" key="1">
    <citation type="submission" date="2020-12" db="EMBL/GenBank/DDBJ databases">
        <title>Salegentibacter orientalis sp. nov., isolated from costal sediment.</title>
        <authorList>
            <person name="Lian F.-B."/>
        </authorList>
    </citation>
    <scope>NUCLEOTIDE SEQUENCE [LARGE SCALE GENOMIC DNA]</scope>
    <source>
        <strain evidence="4 5">F60176</strain>
    </source>
</reference>
<accession>A0ABS0TLM6</accession>
<dbReference type="RefSeq" id="WP_198639117.1">
    <property type="nucleotide sequence ID" value="NZ_JAEHNY010000012.1"/>
</dbReference>
<dbReference type="Proteomes" id="UP000635665">
    <property type="component" value="Unassembled WGS sequence"/>
</dbReference>
<proteinExistence type="predicted"/>
<evidence type="ECO:0000313" key="5">
    <source>
        <dbReference type="Proteomes" id="UP000635665"/>
    </source>
</evidence>
<dbReference type="Gene3D" id="3.55.50.30">
    <property type="match status" value="1"/>
</dbReference>
<feature type="domain" description="Protein FecR C-terminal" evidence="3">
    <location>
        <begin position="312"/>
        <end position="379"/>
    </location>
</feature>
<keyword evidence="1" id="KW-0472">Membrane</keyword>
<feature type="transmembrane region" description="Helical" evidence="1">
    <location>
        <begin position="85"/>
        <end position="105"/>
    </location>
</feature>
<evidence type="ECO:0000313" key="4">
    <source>
        <dbReference type="EMBL" id="MBI6120888.1"/>
    </source>
</evidence>
<dbReference type="PIRSF" id="PIRSF018266">
    <property type="entry name" value="FecR"/>
    <property type="match status" value="1"/>
</dbReference>
<evidence type="ECO:0000259" key="3">
    <source>
        <dbReference type="Pfam" id="PF16344"/>
    </source>
</evidence>
<gene>
    <name evidence="4" type="ORF">I6U50_12740</name>
</gene>